<accession>A0A4R8DEP7</accession>
<dbReference type="SUPFAM" id="SSF48452">
    <property type="entry name" value="TPR-like"/>
    <property type="match status" value="1"/>
</dbReference>
<evidence type="ECO:0000256" key="1">
    <source>
        <dbReference type="SAM" id="MobiDB-lite"/>
    </source>
</evidence>
<dbReference type="AlphaFoldDB" id="A0A4R8DEP7"/>
<protein>
    <submittedName>
        <fullName evidence="3">SusD-like starch-binding protein associating with outer membrane</fullName>
    </submittedName>
</protein>
<dbReference type="Proteomes" id="UP000294498">
    <property type="component" value="Unassembled WGS sequence"/>
</dbReference>
<dbReference type="OrthoDB" id="634495at2"/>
<feature type="compositionally biased region" description="Polar residues" evidence="1">
    <location>
        <begin position="317"/>
        <end position="331"/>
    </location>
</feature>
<evidence type="ECO:0000313" key="3">
    <source>
        <dbReference type="EMBL" id="TDW96033.1"/>
    </source>
</evidence>
<feature type="region of interest" description="Disordered" evidence="1">
    <location>
        <begin position="317"/>
        <end position="352"/>
    </location>
</feature>
<name>A0A4R8DEP7_9BACT</name>
<reference evidence="3 4" key="1">
    <citation type="submission" date="2019-03" db="EMBL/GenBank/DDBJ databases">
        <title>Genomic Encyclopedia of Type Strains, Phase IV (KMG-IV): sequencing the most valuable type-strain genomes for metagenomic binning, comparative biology and taxonomic classification.</title>
        <authorList>
            <person name="Goeker M."/>
        </authorList>
    </citation>
    <scope>NUCLEOTIDE SEQUENCE [LARGE SCALE GENOMIC DNA]</scope>
    <source>
        <strain evidence="3 4">DSM 100059</strain>
    </source>
</reference>
<feature type="signal peptide" evidence="2">
    <location>
        <begin position="1"/>
        <end position="25"/>
    </location>
</feature>
<keyword evidence="2" id="KW-0732">Signal</keyword>
<sequence length="548" mass="60295">MTRYNKGNALTLGTALMLIVGLASCTKNFKTINTPWNGSPTPTLPQLFTAFVANLDATANTEQRDDNGWIYPITQQGAVYTKSDYLYGGSTSAWSDFYSNLSNYTAAMNFITAQPDTAIYTNVKAMLKTLRAYQAIKVSNFWGDIPFSKAGQAISNSTAALTPAYDSQQSIYLSCLSDLTWAVNNLSATDATQFALGTSDGVLNGNITQWIKFANSLRLRFALTIYGKDPTDAGPIIADALTKPLLSAYTTADNIGLYEANIAGLTFPARAYSFGTECRLRMGTCMWEWMSSTNALDGSGIFDPRCTIFFEGNNANQWNPYPQNPTSSTPAEQGDPYNTLRDADWANKDGDPSNPTTNLYANFNYYWSRDGVISGSNGAIPELFMTAAEVHFLKAEAYAGGYGVSQDMATAQTEYYAGITASVNFWTTMAMTSSVWVVNKPTSLPNNATMTAFLANPVVAFNSATALKQIYAQEWIDMIRQPWDAWTLMRRTGIMTPQDPNNASYYTTTYGGYQRYTYPSSESQLNYNNWYAETKGVDVVSAKIWIAK</sequence>
<organism evidence="3 4">
    <name type="scientific">Dinghuibacter silviterrae</name>
    <dbReference type="NCBI Taxonomy" id="1539049"/>
    <lineage>
        <taxon>Bacteria</taxon>
        <taxon>Pseudomonadati</taxon>
        <taxon>Bacteroidota</taxon>
        <taxon>Chitinophagia</taxon>
        <taxon>Chitinophagales</taxon>
        <taxon>Chitinophagaceae</taxon>
        <taxon>Dinghuibacter</taxon>
    </lineage>
</organism>
<evidence type="ECO:0000256" key="2">
    <source>
        <dbReference type="SAM" id="SignalP"/>
    </source>
</evidence>
<dbReference type="Pfam" id="PF12771">
    <property type="entry name" value="SusD-like_2"/>
    <property type="match status" value="1"/>
</dbReference>
<feature type="chain" id="PRO_5020386773" evidence="2">
    <location>
        <begin position="26"/>
        <end position="548"/>
    </location>
</feature>
<gene>
    <name evidence="3" type="ORF">EDB95_3855</name>
</gene>
<dbReference type="InterPro" id="IPR041662">
    <property type="entry name" value="SusD-like_2"/>
</dbReference>
<proteinExistence type="predicted"/>
<evidence type="ECO:0000313" key="4">
    <source>
        <dbReference type="Proteomes" id="UP000294498"/>
    </source>
</evidence>
<feature type="compositionally biased region" description="Basic and acidic residues" evidence="1">
    <location>
        <begin position="341"/>
        <end position="351"/>
    </location>
</feature>
<dbReference type="InterPro" id="IPR011990">
    <property type="entry name" value="TPR-like_helical_dom_sf"/>
</dbReference>
<comment type="caution">
    <text evidence="3">The sequence shown here is derived from an EMBL/GenBank/DDBJ whole genome shotgun (WGS) entry which is preliminary data.</text>
</comment>
<dbReference type="EMBL" id="SODV01000002">
    <property type="protein sequence ID" value="TDW96033.1"/>
    <property type="molecule type" value="Genomic_DNA"/>
</dbReference>
<dbReference type="Gene3D" id="1.25.40.390">
    <property type="match status" value="1"/>
</dbReference>
<dbReference type="PROSITE" id="PS51257">
    <property type="entry name" value="PROKAR_LIPOPROTEIN"/>
    <property type="match status" value="1"/>
</dbReference>
<dbReference type="RefSeq" id="WP_133995938.1">
    <property type="nucleotide sequence ID" value="NZ_SODV01000002.1"/>
</dbReference>
<keyword evidence="4" id="KW-1185">Reference proteome</keyword>